<keyword evidence="2" id="KW-1185">Reference proteome</keyword>
<evidence type="ECO:0000313" key="1">
    <source>
        <dbReference type="EMBL" id="QEK15452.1"/>
    </source>
</evidence>
<dbReference type="EMBL" id="CP041932">
    <property type="protein sequence ID" value="QEK15452.1"/>
    <property type="molecule type" value="Genomic_DNA"/>
</dbReference>
<dbReference type="GeneID" id="41610298"/>
<reference evidence="1 2" key="1">
    <citation type="submission" date="2019-07" db="EMBL/GenBank/DDBJ databases">
        <title>Complete genome of Thermococcus acidophilus.</title>
        <authorList>
            <person name="Li X."/>
        </authorList>
    </citation>
    <scope>NUCLEOTIDE SEQUENCE [LARGE SCALE GENOMIC DNA]</scope>
    <source>
        <strain evidence="1 2">SY113</strain>
    </source>
</reference>
<dbReference type="AlphaFoldDB" id="A0A5C0SN91"/>
<sequence>MRPVAKKRLPQELVTQELVQNLLKVSLRNPYLKRPHLMIKDEKTTFMVNRSWHVLENVAKSLPAHEEVELHEYWVEPEEPLELKSVAYENMDIEGNEARKLNNQELRRLFEKTIVSPGALILIIFDSSKLKLFIPINDELEWNQ</sequence>
<dbReference type="RefSeq" id="WP_148883372.1">
    <property type="nucleotide sequence ID" value="NZ_CP041932.1"/>
</dbReference>
<dbReference type="KEGG" id="them:FPV09_10545"/>
<protein>
    <submittedName>
        <fullName evidence="1">Uncharacterized protein</fullName>
    </submittedName>
</protein>
<gene>
    <name evidence="1" type="ORF">FPV09_10545</name>
</gene>
<proteinExistence type="predicted"/>
<dbReference type="Proteomes" id="UP000322631">
    <property type="component" value="Chromosome"/>
</dbReference>
<name>A0A5C0SN91_9EURY</name>
<evidence type="ECO:0000313" key="2">
    <source>
        <dbReference type="Proteomes" id="UP000322631"/>
    </source>
</evidence>
<accession>A0A5C0SN91</accession>
<organism evidence="1 2">
    <name type="scientific">Thermococcus aciditolerans</name>
    <dbReference type="NCBI Taxonomy" id="2598455"/>
    <lineage>
        <taxon>Archaea</taxon>
        <taxon>Methanobacteriati</taxon>
        <taxon>Methanobacteriota</taxon>
        <taxon>Thermococci</taxon>
        <taxon>Thermococcales</taxon>
        <taxon>Thermococcaceae</taxon>
        <taxon>Thermococcus</taxon>
    </lineage>
</organism>